<dbReference type="InterPro" id="IPR043133">
    <property type="entry name" value="GTP-CH-I_C/QueF"/>
</dbReference>
<dbReference type="GO" id="GO:0046654">
    <property type="term" value="P:tetrahydrofolate biosynthetic process"/>
    <property type="evidence" value="ECO:0007669"/>
    <property type="project" value="InterPro"/>
</dbReference>
<evidence type="ECO:0000313" key="9">
    <source>
        <dbReference type="Proteomes" id="UP000238348"/>
    </source>
</evidence>
<dbReference type="PANTHER" id="PTHR11109">
    <property type="entry name" value="GTP CYCLOHYDROLASE I"/>
    <property type="match status" value="1"/>
</dbReference>
<dbReference type="Gene3D" id="3.30.1130.10">
    <property type="match status" value="1"/>
</dbReference>
<feature type="domain" description="GTP cyclohydrolase I" evidence="7">
    <location>
        <begin position="9"/>
        <end position="176"/>
    </location>
</feature>
<gene>
    <name evidence="8" type="ORF">SOCE26_106890</name>
</gene>
<dbReference type="InterPro" id="IPR018234">
    <property type="entry name" value="GTP_CycHdrlase_I_CS"/>
</dbReference>
<dbReference type="InterPro" id="IPR001474">
    <property type="entry name" value="GTP_CycHdrlase_I"/>
</dbReference>
<dbReference type="Proteomes" id="UP000238348">
    <property type="component" value="Chromosome"/>
</dbReference>
<dbReference type="GO" id="GO:0003934">
    <property type="term" value="F:GTP cyclohydrolase I activity"/>
    <property type="evidence" value="ECO:0007669"/>
    <property type="project" value="UniProtKB-EC"/>
</dbReference>
<reference evidence="8 9" key="1">
    <citation type="submission" date="2015-09" db="EMBL/GenBank/DDBJ databases">
        <title>Sorangium comparison.</title>
        <authorList>
            <person name="Zaburannyi N."/>
            <person name="Bunk B."/>
            <person name="Overmann J."/>
            <person name="Mueller R."/>
        </authorList>
    </citation>
    <scope>NUCLEOTIDE SEQUENCE [LARGE SCALE GENOMIC DNA]</scope>
    <source>
        <strain evidence="8 9">So ce26</strain>
    </source>
</reference>
<evidence type="ECO:0000256" key="5">
    <source>
        <dbReference type="ARBA" id="ARBA00022563"/>
    </source>
</evidence>
<dbReference type="GO" id="GO:0006729">
    <property type="term" value="P:tetrahydrobiopterin biosynthetic process"/>
    <property type="evidence" value="ECO:0007669"/>
    <property type="project" value="TreeGrafter"/>
</dbReference>
<comment type="similarity">
    <text evidence="3">Belongs to the GTP cyclohydrolase I family.</text>
</comment>
<dbReference type="EC" id="3.5.4.16" evidence="4"/>
<evidence type="ECO:0000256" key="2">
    <source>
        <dbReference type="ARBA" id="ARBA00005080"/>
    </source>
</evidence>
<comment type="pathway">
    <text evidence="2">Cofactor biosynthesis; 7,8-dihydroneopterin triphosphate biosynthesis; 7,8-dihydroneopterin triphosphate from GTP: step 1/1.</text>
</comment>
<accession>A0A2L0FC70</accession>
<evidence type="ECO:0000313" key="8">
    <source>
        <dbReference type="EMBL" id="AUX49144.1"/>
    </source>
</evidence>
<dbReference type="GO" id="GO:0005525">
    <property type="term" value="F:GTP binding"/>
    <property type="evidence" value="ECO:0007669"/>
    <property type="project" value="TreeGrafter"/>
</dbReference>
<dbReference type="GO" id="GO:0005737">
    <property type="term" value="C:cytoplasm"/>
    <property type="evidence" value="ECO:0007669"/>
    <property type="project" value="TreeGrafter"/>
</dbReference>
<keyword evidence="5" id="KW-0554">One-carbon metabolism</keyword>
<evidence type="ECO:0000256" key="1">
    <source>
        <dbReference type="ARBA" id="ARBA00001052"/>
    </source>
</evidence>
<dbReference type="InterPro" id="IPR020602">
    <property type="entry name" value="GTP_CycHdrlase_I_dom"/>
</dbReference>
<evidence type="ECO:0000256" key="3">
    <source>
        <dbReference type="ARBA" id="ARBA00008085"/>
    </source>
</evidence>
<dbReference type="EMBL" id="CP012673">
    <property type="protein sequence ID" value="AUX49144.1"/>
    <property type="molecule type" value="Genomic_DNA"/>
</dbReference>
<proteinExistence type="inferred from homology"/>
<dbReference type="SUPFAM" id="SSF55620">
    <property type="entry name" value="Tetrahydrobiopterin biosynthesis enzymes-like"/>
    <property type="match status" value="1"/>
</dbReference>
<dbReference type="GO" id="GO:0006730">
    <property type="term" value="P:one-carbon metabolic process"/>
    <property type="evidence" value="ECO:0007669"/>
    <property type="project" value="UniProtKB-KW"/>
</dbReference>
<dbReference type="Pfam" id="PF01227">
    <property type="entry name" value="GTP_cyclohydroI"/>
    <property type="match status" value="1"/>
</dbReference>
<dbReference type="RefSeq" id="WP_104986900.1">
    <property type="nucleotide sequence ID" value="NZ_CP012673.1"/>
</dbReference>
<sequence length="192" mass="20005">MIDRQRAGKAIEEFLRALGRDIEGDLAGTGERVADAWADDLIEGEAIDAAAVLREGAMEAGPFDRGLVVARDLAVTTMCPHHLLPAHGTGVITYLPGARVAGIGTLAHVLDALARRLTLQERIGGQLVELLVSELGARGALCKLALTHTCLIARGERKSGALIETVAVAGVFAEPGPERDLAFAAALSGGRT</sequence>
<name>A0A2L0FC70_SORCE</name>
<comment type="catalytic activity">
    <reaction evidence="1">
        <text>GTP + H2O = 7,8-dihydroneopterin 3'-triphosphate + formate + H(+)</text>
        <dbReference type="Rhea" id="RHEA:17473"/>
        <dbReference type="ChEBI" id="CHEBI:15377"/>
        <dbReference type="ChEBI" id="CHEBI:15378"/>
        <dbReference type="ChEBI" id="CHEBI:15740"/>
        <dbReference type="ChEBI" id="CHEBI:37565"/>
        <dbReference type="ChEBI" id="CHEBI:58462"/>
        <dbReference type="EC" id="3.5.4.16"/>
    </reaction>
</comment>
<dbReference type="AlphaFoldDB" id="A0A2L0FC70"/>
<evidence type="ECO:0000256" key="4">
    <source>
        <dbReference type="ARBA" id="ARBA00012715"/>
    </source>
</evidence>
<dbReference type="PANTHER" id="PTHR11109:SF7">
    <property type="entry name" value="GTP CYCLOHYDROLASE 1"/>
    <property type="match status" value="1"/>
</dbReference>
<dbReference type="PROSITE" id="PS00859">
    <property type="entry name" value="GTP_CYCLOHYDROL_1_1"/>
    <property type="match status" value="1"/>
</dbReference>
<organism evidence="8 9">
    <name type="scientific">Sorangium cellulosum</name>
    <name type="common">Polyangium cellulosum</name>
    <dbReference type="NCBI Taxonomy" id="56"/>
    <lineage>
        <taxon>Bacteria</taxon>
        <taxon>Pseudomonadati</taxon>
        <taxon>Myxococcota</taxon>
        <taxon>Polyangia</taxon>
        <taxon>Polyangiales</taxon>
        <taxon>Polyangiaceae</taxon>
        <taxon>Sorangium</taxon>
    </lineage>
</organism>
<evidence type="ECO:0000256" key="6">
    <source>
        <dbReference type="ARBA" id="ARBA00022801"/>
    </source>
</evidence>
<dbReference type="GO" id="GO:0008270">
    <property type="term" value="F:zinc ion binding"/>
    <property type="evidence" value="ECO:0007669"/>
    <property type="project" value="TreeGrafter"/>
</dbReference>
<evidence type="ECO:0000259" key="7">
    <source>
        <dbReference type="Pfam" id="PF01227"/>
    </source>
</evidence>
<dbReference type="OrthoDB" id="9801207at2"/>
<protein>
    <recommendedName>
        <fullName evidence="4">GTP cyclohydrolase I</fullName>
        <ecNumber evidence="4">3.5.4.16</ecNumber>
    </recommendedName>
</protein>
<keyword evidence="6 8" id="KW-0378">Hydrolase</keyword>
<dbReference type="UniPathway" id="UPA00848">
    <property type="reaction ID" value="UER00151"/>
</dbReference>